<gene>
    <name evidence="12" type="primary">ccmC</name>
    <name evidence="12" type="ORF">rosag_08910</name>
</gene>
<keyword evidence="8 10" id="KW-0472">Membrane</keyword>
<feature type="domain" description="Cytochrome c assembly protein" evidence="11">
    <location>
        <begin position="42"/>
        <end position="200"/>
    </location>
</feature>
<evidence type="ECO:0000256" key="1">
    <source>
        <dbReference type="ARBA" id="ARBA00002442"/>
    </source>
</evidence>
<comment type="similarity">
    <text evidence="3">Belongs to the CcmC/CycZ/HelC family.</text>
</comment>
<keyword evidence="7 10" id="KW-1133">Transmembrane helix</keyword>
<feature type="transmembrane region" description="Helical" evidence="10">
    <location>
        <begin position="177"/>
        <end position="197"/>
    </location>
</feature>
<protein>
    <recommendedName>
        <fullName evidence="4">Heme exporter protein C</fullName>
    </recommendedName>
</protein>
<name>A0AA37QCU2_9BACT</name>
<evidence type="ECO:0000256" key="3">
    <source>
        <dbReference type="ARBA" id="ARBA00005840"/>
    </source>
</evidence>
<evidence type="ECO:0000256" key="10">
    <source>
        <dbReference type="SAM" id="Phobius"/>
    </source>
</evidence>
<evidence type="ECO:0000256" key="2">
    <source>
        <dbReference type="ARBA" id="ARBA00004141"/>
    </source>
</evidence>
<feature type="transmembrane region" description="Helical" evidence="10">
    <location>
        <begin position="217"/>
        <end position="236"/>
    </location>
</feature>
<feature type="transmembrane region" description="Helical" evidence="10">
    <location>
        <begin position="112"/>
        <end position="131"/>
    </location>
</feature>
<dbReference type="GO" id="GO:0017004">
    <property type="term" value="P:cytochrome complex assembly"/>
    <property type="evidence" value="ECO:0007669"/>
    <property type="project" value="UniProtKB-KW"/>
</dbReference>
<feature type="transmembrane region" description="Helical" evidence="10">
    <location>
        <begin position="143"/>
        <end position="165"/>
    </location>
</feature>
<evidence type="ECO:0000313" key="13">
    <source>
        <dbReference type="Proteomes" id="UP001161325"/>
    </source>
</evidence>
<accession>A0AA37QCU2</accession>
<organism evidence="12 13">
    <name type="scientific">Roseisolibacter agri</name>
    <dbReference type="NCBI Taxonomy" id="2014610"/>
    <lineage>
        <taxon>Bacteria</taxon>
        <taxon>Pseudomonadati</taxon>
        <taxon>Gemmatimonadota</taxon>
        <taxon>Gemmatimonadia</taxon>
        <taxon>Gemmatimonadales</taxon>
        <taxon>Gemmatimonadaceae</taxon>
        <taxon>Roseisolibacter</taxon>
    </lineage>
</organism>
<dbReference type="EMBL" id="BRXS01000001">
    <property type="protein sequence ID" value="GLC24378.1"/>
    <property type="molecule type" value="Genomic_DNA"/>
</dbReference>
<evidence type="ECO:0000256" key="7">
    <source>
        <dbReference type="ARBA" id="ARBA00022989"/>
    </source>
</evidence>
<keyword evidence="5 10" id="KW-0812">Transmembrane</keyword>
<dbReference type="AlphaFoldDB" id="A0AA37QCU2"/>
<dbReference type="PANTHER" id="PTHR30071">
    <property type="entry name" value="HEME EXPORTER PROTEIN C"/>
    <property type="match status" value="1"/>
</dbReference>
<evidence type="ECO:0000256" key="4">
    <source>
        <dbReference type="ARBA" id="ARBA00016463"/>
    </source>
</evidence>
<evidence type="ECO:0000259" key="11">
    <source>
        <dbReference type="Pfam" id="PF01578"/>
    </source>
</evidence>
<proteinExistence type="inferred from homology"/>
<evidence type="ECO:0000256" key="8">
    <source>
        <dbReference type="ARBA" id="ARBA00023136"/>
    </source>
</evidence>
<feature type="region of interest" description="Disordered" evidence="9">
    <location>
        <begin position="1"/>
        <end position="27"/>
    </location>
</feature>
<comment type="subcellular location">
    <subcellularLocation>
        <location evidence="2">Membrane</location>
        <topology evidence="2">Multi-pass membrane protein</topology>
    </subcellularLocation>
</comment>
<dbReference type="RefSeq" id="WP_284348828.1">
    <property type="nucleotide sequence ID" value="NZ_BRXS01000001.1"/>
</dbReference>
<sequence length="256" mass="27830">MTNPSLAAPHAADPHRPGAPASRGVPSDALTLPKGGPDLLLVGALLAVLAVLVRAIWFTPVEAMQGPAQKIFYVHVPAAVVGLYLGLPVVALCSAVYLWLRDERVDRVAEAAAEVSLVFLSVVLLTGPLWGKPVWGTWWTWDARLTLTLFLWFVVLGYLVMRGALEDRQQRARFSAVLGLLAVLLVPFIHLSVVLFRTMHPRAIVLKPSAPSLPPEMLTTLLLGFGATTLLFVALLRARVRYGVERELLALRGEEG</sequence>
<evidence type="ECO:0000313" key="12">
    <source>
        <dbReference type="EMBL" id="GLC24378.1"/>
    </source>
</evidence>
<dbReference type="InterPro" id="IPR002541">
    <property type="entry name" value="Cyt_c_assembly"/>
</dbReference>
<reference evidence="12" key="1">
    <citation type="submission" date="2022-08" db="EMBL/GenBank/DDBJ databases">
        <title>Draft genome sequencing of Roseisolibacter agri AW1220.</title>
        <authorList>
            <person name="Tobiishi Y."/>
            <person name="Tonouchi A."/>
        </authorList>
    </citation>
    <scope>NUCLEOTIDE SEQUENCE</scope>
    <source>
        <strain evidence="12">AW1220</strain>
    </source>
</reference>
<dbReference type="GO" id="GO:0005886">
    <property type="term" value="C:plasma membrane"/>
    <property type="evidence" value="ECO:0007669"/>
    <property type="project" value="TreeGrafter"/>
</dbReference>
<dbReference type="Pfam" id="PF01578">
    <property type="entry name" value="Cytochrom_C_asm"/>
    <property type="match status" value="1"/>
</dbReference>
<dbReference type="InterPro" id="IPR045062">
    <property type="entry name" value="Cyt_c_biogenesis_CcsA/CcmC"/>
</dbReference>
<dbReference type="PANTHER" id="PTHR30071:SF1">
    <property type="entry name" value="CYTOCHROME B_B6 PROTEIN-RELATED"/>
    <property type="match status" value="1"/>
</dbReference>
<comment type="function">
    <text evidence="1">Required for the export of heme to the periplasm for the biogenesis of c-type cytochromes.</text>
</comment>
<keyword evidence="6" id="KW-0201">Cytochrome c-type biogenesis</keyword>
<dbReference type="GO" id="GO:0020037">
    <property type="term" value="F:heme binding"/>
    <property type="evidence" value="ECO:0007669"/>
    <property type="project" value="InterPro"/>
</dbReference>
<feature type="transmembrane region" description="Helical" evidence="10">
    <location>
        <begin position="78"/>
        <end position="100"/>
    </location>
</feature>
<comment type="caution">
    <text evidence="12">The sequence shown here is derived from an EMBL/GenBank/DDBJ whole genome shotgun (WGS) entry which is preliminary data.</text>
</comment>
<dbReference type="Proteomes" id="UP001161325">
    <property type="component" value="Unassembled WGS sequence"/>
</dbReference>
<feature type="transmembrane region" description="Helical" evidence="10">
    <location>
        <begin position="39"/>
        <end position="58"/>
    </location>
</feature>
<evidence type="ECO:0000256" key="9">
    <source>
        <dbReference type="SAM" id="MobiDB-lite"/>
    </source>
</evidence>
<evidence type="ECO:0000256" key="5">
    <source>
        <dbReference type="ARBA" id="ARBA00022692"/>
    </source>
</evidence>
<dbReference type="GO" id="GO:0015232">
    <property type="term" value="F:heme transmembrane transporter activity"/>
    <property type="evidence" value="ECO:0007669"/>
    <property type="project" value="InterPro"/>
</dbReference>
<keyword evidence="13" id="KW-1185">Reference proteome</keyword>
<dbReference type="InterPro" id="IPR003557">
    <property type="entry name" value="Cyt_c_biogenesis_CcmC"/>
</dbReference>
<dbReference type="PRINTS" id="PR01386">
    <property type="entry name" value="CCMCBIOGNSIS"/>
</dbReference>
<evidence type="ECO:0000256" key="6">
    <source>
        <dbReference type="ARBA" id="ARBA00022748"/>
    </source>
</evidence>